<accession>A0A8B7ZA96</accession>
<comment type="subunit">
    <text evidence="8">Homodimer. Component of the axonemal radial spoke complex 1 (RS1), at least composed of spoke head proteins RSPH1, RSPH3, RSPH9 and the cilia-specific component RSPH4A or sperm-specific component RSPH6A, spoke stalk proteins RSPH14, DNAJB13, DYDC1, ROPN1L and NME5, and the anchor protein IQUB. Interacts with SUN5. Interacts with IQUB.</text>
</comment>
<dbReference type="InterPro" id="IPR001623">
    <property type="entry name" value="DnaJ_domain"/>
</dbReference>
<dbReference type="FunFam" id="1.10.287.110:FF:000033">
    <property type="entry name" value="dnaJ homolog subfamily B member 13"/>
    <property type="match status" value="1"/>
</dbReference>
<dbReference type="OMA" id="TECTVNI"/>
<evidence type="ECO:0000256" key="7">
    <source>
        <dbReference type="ARBA" id="ARBA00056649"/>
    </source>
</evidence>
<dbReference type="InterPro" id="IPR051339">
    <property type="entry name" value="DnaJ_subfamily_B"/>
</dbReference>
<dbReference type="Gene3D" id="1.10.287.110">
    <property type="entry name" value="DnaJ domain"/>
    <property type="match status" value="1"/>
</dbReference>
<evidence type="ECO:0000256" key="8">
    <source>
        <dbReference type="ARBA" id="ARBA00064985"/>
    </source>
</evidence>
<dbReference type="PANTHER" id="PTHR24078:SF553">
    <property type="entry name" value="DNAJ HOMOLOG SUBFAMILY B MEMBER 5"/>
    <property type="match status" value="1"/>
</dbReference>
<dbReference type="GO" id="GO:0036126">
    <property type="term" value="C:sperm flagellum"/>
    <property type="evidence" value="ECO:0007669"/>
    <property type="project" value="UniProtKB-ARBA"/>
</dbReference>
<name>A0A8B7ZA96_ACAPL</name>
<dbReference type="RefSeq" id="XP_022101741.1">
    <property type="nucleotide sequence ID" value="XM_022246049.1"/>
</dbReference>
<dbReference type="GO" id="GO:0030030">
    <property type="term" value="P:cell projection organization"/>
    <property type="evidence" value="ECO:0007669"/>
    <property type="project" value="UniProtKB-KW"/>
</dbReference>
<keyword evidence="15" id="KW-1185">Reference proteome</keyword>
<dbReference type="KEGG" id="aplc:110985202"/>
<evidence type="ECO:0000313" key="15">
    <source>
        <dbReference type="Proteomes" id="UP000694845"/>
    </source>
</evidence>
<keyword evidence="4" id="KW-0969">Cilium</keyword>
<comment type="subcellular location">
    <subcellularLocation>
        <location evidence="1">Cell projection</location>
        <location evidence="1">Cilium</location>
        <location evidence="1">Flagellum</location>
    </subcellularLocation>
</comment>
<evidence type="ECO:0000256" key="12">
    <source>
        <dbReference type="ARBA" id="ARBA00080190"/>
    </source>
</evidence>
<evidence type="ECO:0000313" key="17">
    <source>
        <dbReference type="RefSeq" id="XP_022101741.1"/>
    </source>
</evidence>
<dbReference type="Proteomes" id="UP000694845">
    <property type="component" value="Unplaced"/>
</dbReference>
<dbReference type="CDD" id="cd10747">
    <property type="entry name" value="DnaJ_C"/>
    <property type="match status" value="1"/>
</dbReference>
<evidence type="ECO:0000256" key="1">
    <source>
        <dbReference type="ARBA" id="ARBA00004230"/>
    </source>
</evidence>
<dbReference type="SMART" id="SM00271">
    <property type="entry name" value="DnaJ"/>
    <property type="match status" value="1"/>
</dbReference>
<keyword evidence="5" id="KW-0143">Chaperone</keyword>
<sequence>MGKDYYKTLGIDRNATEDQIKKAYRKMALKYHPDKNKSKGAEDKFKEISEAYEVLSDKEKRSIFDKYGEEGLKGGGGPAPGSGSFKSWTYHGDPNATFQSFFGGQDPFKIFMNFGGQGGSGHHRTVFSTGGDPMEIDDDFGFPGFGMSGMTGMPQRGAKRQDPSVHHDLRVSLEDINTGCVKKMKISRQVLNPDGRSTKLEEKVLEINVKPGWKAGTKITFPKEGDQYPDRIPADIVFTLKDKPHQYFKRDGSNLHYKAKISLKEALTGTTLRVPSIKGGTISLPCREIIKPSSVKRVSGEGLPYPKQPSKRGDMHVSFDVAFPEYLNSSTKEVLADCLP</sequence>
<dbReference type="InterPro" id="IPR036869">
    <property type="entry name" value="J_dom_sf"/>
</dbReference>
<evidence type="ECO:0000256" key="10">
    <source>
        <dbReference type="ARBA" id="ARBA00075378"/>
    </source>
</evidence>
<dbReference type="GO" id="GO:0051082">
    <property type="term" value="F:unfolded protein binding"/>
    <property type="evidence" value="ECO:0007669"/>
    <property type="project" value="InterPro"/>
</dbReference>
<evidence type="ECO:0000259" key="14">
    <source>
        <dbReference type="PROSITE" id="PS50076"/>
    </source>
</evidence>
<dbReference type="FunFam" id="2.60.260.20:FF:000006">
    <property type="entry name" value="DnaJ subfamily B member 13"/>
    <property type="match status" value="1"/>
</dbReference>
<dbReference type="OrthoDB" id="550424at2759"/>
<evidence type="ECO:0000256" key="13">
    <source>
        <dbReference type="ARBA" id="ARBA00081125"/>
    </source>
</evidence>
<keyword evidence="6" id="KW-0966">Cell projection</keyword>
<gene>
    <name evidence="16 17" type="primary">LOC110985202</name>
</gene>
<dbReference type="SUPFAM" id="SSF46565">
    <property type="entry name" value="Chaperone J-domain"/>
    <property type="match status" value="1"/>
</dbReference>
<evidence type="ECO:0000256" key="11">
    <source>
        <dbReference type="ARBA" id="ARBA00078669"/>
    </source>
</evidence>
<dbReference type="GO" id="GO:0006457">
    <property type="term" value="P:protein folding"/>
    <property type="evidence" value="ECO:0007669"/>
    <property type="project" value="InterPro"/>
</dbReference>
<dbReference type="PROSITE" id="PS00636">
    <property type="entry name" value="DNAJ_1"/>
    <property type="match status" value="1"/>
</dbReference>
<evidence type="ECO:0000256" key="3">
    <source>
        <dbReference type="ARBA" id="ARBA00022846"/>
    </source>
</evidence>
<dbReference type="Pfam" id="PF01556">
    <property type="entry name" value="DnaJ_C"/>
    <property type="match status" value="1"/>
</dbReference>
<reference evidence="16 17" key="1">
    <citation type="submission" date="2025-04" db="UniProtKB">
        <authorList>
            <consortium name="RefSeq"/>
        </authorList>
    </citation>
    <scope>IDENTIFICATION</scope>
</reference>
<dbReference type="InterPro" id="IPR002939">
    <property type="entry name" value="DnaJ_C"/>
</dbReference>
<dbReference type="PANTHER" id="PTHR24078">
    <property type="entry name" value="DNAJ HOMOLOG SUBFAMILY C MEMBER"/>
    <property type="match status" value="1"/>
</dbReference>
<dbReference type="GeneID" id="110985202"/>
<dbReference type="Gene3D" id="2.60.260.20">
    <property type="entry name" value="Urease metallochaperone UreE, N-terminal domain"/>
    <property type="match status" value="2"/>
</dbReference>
<dbReference type="Pfam" id="PF00226">
    <property type="entry name" value="DnaJ"/>
    <property type="match status" value="1"/>
</dbReference>
<keyword evidence="3" id="KW-0282">Flagellum</keyword>
<organism evidence="15 16">
    <name type="scientific">Acanthaster planci</name>
    <name type="common">Crown-of-thorns starfish</name>
    <dbReference type="NCBI Taxonomy" id="133434"/>
    <lineage>
        <taxon>Eukaryota</taxon>
        <taxon>Metazoa</taxon>
        <taxon>Echinodermata</taxon>
        <taxon>Eleutherozoa</taxon>
        <taxon>Asterozoa</taxon>
        <taxon>Asteroidea</taxon>
        <taxon>Valvatacea</taxon>
        <taxon>Valvatida</taxon>
        <taxon>Acanthasteridae</taxon>
        <taxon>Acanthaster</taxon>
    </lineage>
</organism>
<dbReference type="RefSeq" id="XP_022101740.1">
    <property type="nucleotide sequence ID" value="XM_022246048.1"/>
</dbReference>
<dbReference type="GO" id="GO:0007017">
    <property type="term" value="P:microtubule-based process"/>
    <property type="evidence" value="ECO:0007669"/>
    <property type="project" value="UniProtKB-ARBA"/>
</dbReference>
<dbReference type="FunFam" id="2.60.260.20:FF:000002">
    <property type="entry name" value="Dnaj homolog subfamily b member"/>
    <property type="match status" value="1"/>
</dbReference>
<dbReference type="GO" id="GO:0005829">
    <property type="term" value="C:cytosol"/>
    <property type="evidence" value="ECO:0007669"/>
    <property type="project" value="TreeGrafter"/>
</dbReference>
<dbReference type="SUPFAM" id="SSF49493">
    <property type="entry name" value="HSP40/DnaJ peptide-binding domain"/>
    <property type="match status" value="2"/>
</dbReference>
<dbReference type="CDD" id="cd06257">
    <property type="entry name" value="DnaJ"/>
    <property type="match status" value="1"/>
</dbReference>
<dbReference type="PRINTS" id="PR00625">
    <property type="entry name" value="JDOMAIN"/>
</dbReference>
<protein>
    <recommendedName>
        <fullName evidence="9">DnaJ homolog subfamily B member 13</fullName>
    </recommendedName>
    <alternativeName>
        <fullName evidence="12">Testis and spermatogenesis cell-related protein 6</fullName>
    </alternativeName>
    <alternativeName>
        <fullName evidence="13">Testis spermatocyte apoptosis-related gene 6 protein</fullName>
    </alternativeName>
    <alternativeName>
        <fullName evidence="10">Testis spermatogenesis apoptosis-related gene 3 protein</fullName>
    </alternativeName>
    <alternativeName>
        <fullName evidence="11">Testis spermatogenesis apoptosis-related gene 6 protein</fullName>
    </alternativeName>
</protein>
<dbReference type="GO" id="GO:0051087">
    <property type="term" value="F:protein-folding chaperone binding"/>
    <property type="evidence" value="ECO:0007669"/>
    <property type="project" value="TreeGrafter"/>
</dbReference>
<comment type="function">
    <text evidence="7">Functions as part of axonemal radial spoke complexes that play an important part in the motility of sperm and cilia.</text>
</comment>
<keyword evidence="2" id="KW-0970">Cilium biogenesis/degradation</keyword>
<evidence type="ECO:0000256" key="2">
    <source>
        <dbReference type="ARBA" id="ARBA00022794"/>
    </source>
</evidence>
<dbReference type="InterPro" id="IPR018253">
    <property type="entry name" value="DnaJ_domain_CS"/>
</dbReference>
<feature type="domain" description="J" evidence="14">
    <location>
        <begin position="4"/>
        <end position="68"/>
    </location>
</feature>
<proteinExistence type="predicted"/>
<evidence type="ECO:0000256" key="9">
    <source>
        <dbReference type="ARBA" id="ARBA00071910"/>
    </source>
</evidence>
<evidence type="ECO:0000256" key="6">
    <source>
        <dbReference type="ARBA" id="ARBA00023273"/>
    </source>
</evidence>
<dbReference type="InterPro" id="IPR008971">
    <property type="entry name" value="HSP40/DnaJ_pept-bd"/>
</dbReference>
<dbReference type="PROSITE" id="PS50076">
    <property type="entry name" value="DNAJ_2"/>
    <property type="match status" value="1"/>
</dbReference>
<evidence type="ECO:0000256" key="5">
    <source>
        <dbReference type="ARBA" id="ARBA00023186"/>
    </source>
</evidence>
<evidence type="ECO:0000256" key="4">
    <source>
        <dbReference type="ARBA" id="ARBA00023069"/>
    </source>
</evidence>
<evidence type="ECO:0000313" key="16">
    <source>
        <dbReference type="RefSeq" id="XP_022101740.1"/>
    </source>
</evidence>
<dbReference type="AlphaFoldDB" id="A0A8B7ZA96"/>